<dbReference type="AlphaFoldDB" id="A0A098G5L4"/>
<gene>
    <name evidence="1" type="ORF">LFA_1874</name>
</gene>
<sequence>MLPDNIILYGIEIDTTVTGATLSQRVENDIELLVVQLQKRNYWY</sequence>
<protein>
    <submittedName>
        <fullName evidence="1">Uncharacterized protein</fullName>
    </submittedName>
</protein>
<proteinExistence type="predicted"/>
<accession>A0A098G5L4</accession>
<organism evidence="1 2">
    <name type="scientific">Legionella fallonii LLAP-10</name>
    <dbReference type="NCBI Taxonomy" id="1212491"/>
    <lineage>
        <taxon>Bacteria</taxon>
        <taxon>Pseudomonadati</taxon>
        <taxon>Pseudomonadota</taxon>
        <taxon>Gammaproteobacteria</taxon>
        <taxon>Legionellales</taxon>
        <taxon>Legionellaceae</taxon>
        <taxon>Legionella</taxon>
    </lineage>
</organism>
<dbReference type="Proteomes" id="UP000032430">
    <property type="component" value="Chromosome I"/>
</dbReference>
<reference evidence="2" key="1">
    <citation type="submission" date="2014-09" db="EMBL/GenBank/DDBJ databases">
        <authorList>
            <person name="Gomez-Valero L."/>
        </authorList>
    </citation>
    <scope>NUCLEOTIDE SEQUENCE [LARGE SCALE GENOMIC DNA]</scope>
    <source>
        <strain evidence="2">ATCC700992</strain>
    </source>
</reference>
<dbReference type="KEGG" id="lfa:LFA_1874"/>
<evidence type="ECO:0000313" key="2">
    <source>
        <dbReference type="Proteomes" id="UP000032430"/>
    </source>
</evidence>
<evidence type="ECO:0000313" key="1">
    <source>
        <dbReference type="EMBL" id="CEG57269.1"/>
    </source>
</evidence>
<dbReference type="EMBL" id="LN614827">
    <property type="protein sequence ID" value="CEG57269.1"/>
    <property type="molecule type" value="Genomic_DNA"/>
</dbReference>
<dbReference type="HOGENOM" id="CLU_3218060_0_0_6"/>
<name>A0A098G5L4_9GAMM</name>
<keyword evidence="2" id="KW-1185">Reference proteome</keyword>